<dbReference type="HOGENOM" id="CLU_000893_2_0_1"/>
<dbReference type="EMBL" id="CAEY01000423">
    <property type="status" value="NOT_ANNOTATED_CDS"/>
    <property type="molecule type" value="Genomic_DNA"/>
</dbReference>
<evidence type="ECO:0000313" key="7">
    <source>
        <dbReference type="EnsemblMetazoa" id="tetur19g02200.1"/>
    </source>
</evidence>
<evidence type="ECO:0000259" key="6">
    <source>
        <dbReference type="PROSITE" id="PS51545"/>
    </source>
</evidence>
<proteinExistence type="inferred from homology"/>
<dbReference type="EC" id="2.7.1.67" evidence="2"/>
<dbReference type="Gene3D" id="1.25.40.70">
    <property type="entry name" value="Phosphatidylinositol 3-kinase, accessory domain (PIK)"/>
    <property type="match status" value="1"/>
</dbReference>
<dbReference type="Pfam" id="PF00613">
    <property type="entry name" value="PI3Ka"/>
    <property type="match status" value="1"/>
</dbReference>
<dbReference type="SMART" id="SM00146">
    <property type="entry name" value="PI3Kc"/>
    <property type="match status" value="1"/>
</dbReference>
<dbReference type="InterPro" id="IPR018936">
    <property type="entry name" value="PI3/4_kinase_CS"/>
</dbReference>
<dbReference type="PROSITE" id="PS51545">
    <property type="entry name" value="PIK_HELICAL"/>
    <property type="match status" value="1"/>
</dbReference>
<dbReference type="Pfam" id="PF00454">
    <property type="entry name" value="PI3_PI4_kinase"/>
    <property type="match status" value="1"/>
</dbReference>
<reference evidence="7" key="2">
    <citation type="submission" date="2015-06" db="UniProtKB">
        <authorList>
            <consortium name="EnsemblMetazoa"/>
        </authorList>
    </citation>
    <scope>IDENTIFICATION</scope>
</reference>
<comment type="similarity">
    <text evidence="1">Belongs to the PI3/PI4-kinase family. Type III PI4K subfamily.</text>
</comment>
<feature type="domain" description="PI3K/PI4K catalytic" evidence="5">
    <location>
        <begin position="1827"/>
        <end position="2091"/>
    </location>
</feature>
<accession>T1KS82</accession>
<dbReference type="SUPFAM" id="SSF48371">
    <property type="entry name" value="ARM repeat"/>
    <property type="match status" value="1"/>
</dbReference>
<dbReference type="PANTHER" id="PTHR10048">
    <property type="entry name" value="PHOSPHATIDYLINOSITOL KINASE"/>
    <property type="match status" value="1"/>
</dbReference>
<keyword evidence="3" id="KW-0808">Transferase</keyword>
<sequence>MGLPPHDRDFYFPTIQRLGRFIARCQDDDGSSFQKLWDLRPLETEDSLFVLDQQAQDTVIAIGIYFIESGFKQKELIVPYLLKLLRGLFKVIWIKDNIKLHSTDRIPASERFSFCLNTLLSDISCFNADCRDEILTEQVNLLSVLVNIISSSGLADCKVNNNFRNNLFKNIIPIYIGACRSICRTQADVNDTPLFLRLFPEPSDLPVEDLYHSVAEISSSNSISRTGTLNKRNTADLQKCPRSFSSLSNSATWANSQFPTRDSGADLLSLNSVSSNVRGSYYSPQANNSSPCGYRESQILFYKFGSCFNQLGRMQHNEKSFRKPFKLYSFSLSHIQSVLSITKRLLSKELLLFLDEQVLDFAATLPISSYPYKSLSELLNLVTVGLLRELLQNELDSPVPFSRDIHEFVKLLYVSGQTDLTNKLADHSEDQNNPVNTCKLIVLTIAACIDLLVWSSDENAAVSLCNGLTEKINSSHGSRLASSQYPLLIACLDGLGDLSHKFPHISEDVIASLRDFLTNPSPILLRLYKQNNEIQTRKGTLNITISYEDTNQTINPNNSSNVIFEHLRDRAIHNLCIALRSGLKVDQHCIQAFIASVSNHPYHVEKSDIESQLISTNTIITLGRLAVNLADAPRTMESILTFLHQRFCEPPSSIDALIVEQLGNMVLVRSSEHIYEEVMKMFTMITKQSSAAYNVGSPDDWKHAYRHVSLPVINALTRVAENLQGETEQLELLVRLLELFVQLGLEGKRASEKAPAAVKASSSAGNLGVLIPVIATLLRKLPPITDPKPRLHKLFRDFWLYCVVMGFTSGTSLWPREWYDGVKEIASKSPLLKSREHLRSELQYNSAIRNEAVSGGELQEIRNQILNDLNNPAEIAPIINKLSFAQCTFLLSVCRLETFRVQSQINGRSQFMHIFSYLEDVTIQKDKDDMWKCILSVSDKVFRVFLDIVSNKPRNKERDAELEEYAIIFLVKFNHRQKQIRRVADKYLSGLVDKFPHLLWSSKVLTTMLDILNVLGKSLTLDSNEENPELEIPNSHFKIQCTDSMESKESIVRDFAARSAEIIQEAMKWAPNTTRSHLEDYLSNHQHCISGLTQHSGLSLAAESIIRYSGLNSLSSPISSTTLDRWPNCVKNICSEFVATMSLRSHYIGEIDGMITIRQDPEEITNNLLAKFKLTCQEKDVYGHRDCAYKITALLITTRDSDRRLIHALAWSPVYLFSHETIDCIISCWKWGLSARPDLELQFMQDIVAAWNATVDRKMGLFSPDPVQFDPLAPEENTSFQPCPPYLGAHSQWVKFLIERIEIVKYSSLDQVELFANMLHRSLSIMVGKAEGNSRHIATIGTRFRLLTSGLSLVQGEALPRSISKSVLRERIYSASIDYFCSAQMCPTQKGFELREDIVSLIKFWQTLLSEKKYLKTAYINDNFSDTVSQSAALLPSYNQPSLTGSAEFNPARVTPTGWINTVPLSSNMSTISKRSSGIRGSQSNKKLNTLPADFFVRDYVRKRNLILGLLAVEIEFLLTWHNPMSLAEANICGQENIATWREQQFNERQWKETARLAWEISPALAVFLPCRFKSSEALKNEVSRLVRMYPLSVCHIPDALQYLINSDSILAESPEITHMLTWARISPIQALSFFSRQYPPHPITAQYAVRMLSSYAPEVILFYIPQLVQAIRYDSMGYVSEFIKNAASRSQLLAHQLIWNMKTNMYRDEDSQIPDPDLHDSLDHIITCIINSLSGPAKAFYEREFDFFGKITAISGDIRQYPKGKERKNALLKALKRIEVQPGCYLPSNFESVVLDIDSDSGVPLQSAAKAPFLARFRVARCGISEVEKLGLMKTEQTNQIHVGYETWQAAIFKVGDDVRQDMLALQIIGIFKNIFLKCGLDLFMFRYQVVATSPGCGVIECVPDAKSRDQLGRETDISLYDYFLKTYGDEGTKQFQEARRNFVKSMAAYSVIGFLLQIKDRHNGNIMIDKDGHIIHIDFGFMFESSPGGNLGFEPDIKLTDEMVMVMGGKMETPTFRWFMELCVQAYLAIRPYNEAIISLVSLMLDTGLPCFRGQTIKQLRARFSPNSSEKEAAAYMLKIIRDSFLNFRTKTYDMIQYYQNQIPY</sequence>
<evidence type="ECO:0000259" key="5">
    <source>
        <dbReference type="PROSITE" id="PS50290"/>
    </source>
</evidence>
<organism evidence="7 8">
    <name type="scientific">Tetranychus urticae</name>
    <name type="common">Two-spotted spider mite</name>
    <dbReference type="NCBI Taxonomy" id="32264"/>
    <lineage>
        <taxon>Eukaryota</taxon>
        <taxon>Metazoa</taxon>
        <taxon>Ecdysozoa</taxon>
        <taxon>Arthropoda</taxon>
        <taxon>Chelicerata</taxon>
        <taxon>Arachnida</taxon>
        <taxon>Acari</taxon>
        <taxon>Acariformes</taxon>
        <taxon>Trombidiformes</taxon>
        <taxon>Prostigmata</taxon>
        <taxon>Eleutherengona</taxon>
        <taxon>Raphignathae</taxon>
        <taxon>Tetranychoidea</taxon>
        <taxon>Tetranychidae</taxon>
        <taxon>Tetranychus</taxon>
    </lineage>
</organism>
<dbReference type="InterPro" id="IPR042236">
    <property type="entry name" value="PI3K_accessory_sf"/>
</dbReference>
<evidence type="ECO:0000256" key="3">
    <source>
        <dbReference type="ARBA" id="ARBA00022679"/>
    </source>
</evidence>
<dbReference type="InterPro" id="IPR016024">
    <property type="entry name" value="ARM-type_fold"/>
</dbReference>
<dbReference type="STRING" id="32264.T1KS82"/>
<dbReference type="CDD" id="cd05167">
    <property type="entry name" value="PI4Kc_III_alpha"/>
    <property type="match status" value="1"/>
</dbReference>
<dbReference type="PROSITE" id="PS00915">
    <property type="entry name" value="PI3_4_KINASE_1"/>
    <property type="match status" value="1"/>
</dbReference>
<protein>
    <recommendedName>
        <fullName evidence="2">1-phosphatidylinositol 4-kinase</fullName>
        <ecNumber evidence="2">2.7.1.67</ecNumber>
    </recommendedName>
</protein>
<gene>
    <name evidence="7" type="primary">107366780</name>
</gene>
<dbReference type="eggNOG" id="KOG0902">
    <property type="taxonomic scope" value="Eukaryota"/>
</dbReference>
<evidence type="ECO:0000313" key="8">
    <source>
        <dbReference type="Proteomes" id="UP000015104"/>
    </source>
</evidence>
<dbReference type="KEGG" id="tut:107366780"/>
<dbReference type="PROSITE" id="PS00916">
    <property type="entry name" value="PI3_4_KINASE_2"/>
    <property type="match status" value="1"/>
</dbReference>
<dbReference type="InterPro" id="IPR000403">
    <property type="entry name" value="PI3/4_kinase_cat_dom"/>
</dbReference>
<evidence type="ECO:0000256" key="1">
    <source>
        <dbReference type="ARBA" id="ARBA00006209"/>
    </source>
</evidence>
<dbReference type="PANTHER" id="PTHR10048:SF15">
    <property type="entry name" value="PHOSPHATIDYLINOSITOL 4-KINASE ALPHA"/>
    <property type="match status" value="1"/>
</dbReference>
<dbReference type="GO" id="GO:0004430">
    <property type="term" value="F:1-phosphatidylinositol 4-kinase activity"/>
    <property type="evidence" value="ECO:0007669"/>
    <property type="project" value="UniProtKB-EC"/>
</dbReference>
<dbReference type="Proteomes" id="UP000015104">
    <property type="component" value="Unassembled WGS sequence"/>
</dbReference>
<feature type="domain" description="PIK helical" evidence="6">
    <location>
        <begin position="1551"/>
        <end position="1726"/>
    </location>
</feature>
<dbReference type="Pfam" id="PF19274">
    <property type="entry name" value="PI4K_N"/>
    <property type="match status" value="3"/>
</dbReference>
<dbReference type="FunFam" id="3.30.1010.10:FF:000009">
    <property type="entry name" value="Phosphatidylinositol 4-kinase, catalytic, alpha"/>
    <property type="match status" value="1"/>
</dbReference>
<dbReference type="InterPro" id="IPR036940">
    <property type="entry name" value="PI3/4_kinase_cat_sf"/>
</dbReference>
<dbReference type="InterPro" id="IPR001263">
    <property type="entry name" value="PI3K_accessory_dom"/>
</dbReference>
<dbReference type="InterPro" id="IPR011009">
    <property type="entry name" value="Kinase-like_dom_sf"/>
</dbReference>
<dbReference type="FunFam" id="1.25.40.70:FF:000011">
    <property type="entry name" value="Phosphatidylinositol 4-kinase alpha"/>
    <property type="match status" value="1"/>
</dbReference>
<dbReference type="OMA" id="MSQRDEN"/>
<dbReference type="EnsemblMetazoa" id="tetur19g02200.1">
    <property type="protein sequence ID" value="tetur19g02200.1"/>
    <property type="gene ID" value="tetur19g02200"/>
</dbReference>
<evidence type="ECO:0000256" key="2">
    <source>
        <dbReference type="ARBA" id="ARBA00012169"/>
    </source>
</evidence>
<dbReference type="Gene3D" id="3.30.1010.10">
    <property type="entry name" value="Phosphatidylinositol 3-kinase Catalytic Subunit, Chain A, domain 4"/>
    <property type="match status" value="1"/>
</dbReference>
<dbReference type="InterPro" id="IPR015433">
    <property type="entry name" value="PI3/4_kinase"/>
</dbReference>
<dbReference type="InterPro" id="IPR045495">
    <property type="entry name" value="PI4K_N"/>
</dbReference>
<dbReference type="GO" id="GO:0005886">
    <property type="term" value="C:plasma membrane"/>
    <property type="evidence" value="ECO:0007669"/>
    <property type="project" value="TreeGrafter"/>
</dbReference>
<dbReference type="SUPFAM" id="SSF56112">
    <property type="entry name" value="Protein kinase-like (PK-like)"/>
    <property type="match status" value="1"/>
</dbReference>
<dbReference type="PROSITE" id="PS50290">
    <property type="entry name" value="PI3_4_KINASE_3"/>
    <property type="match status" value="1"/>
</dbReference>
<dbReference type="SMART" id="SM00145">
    <property type="entry name" value="PI3Ka"/>
    <property type="match status" value="1"/>
</dbReference>
<name>T1KS82_TETUR</name>
<keyword evidence="4" id="KW-0418">Kinase</keyword>
<dbReference type="OrthoDB" id="10264149at2759"/>
<dbReference type="GO" id="GO:0005737">
    <property type="term" value="C:cytoplasm"/>
    <property type="evidence" value="ECO:0007669"/>
    <property type="project" value="TreeGrafter"/>
</dbReference>
<dbReference type="GO" id="GO:0048015">
    <property type="term" value="P:phosphatidylinositol-mediated signaling"/>
    <property type="evidence" value="ECO:0007669"/>
    <property type="project" value="TreeGrafter"/>
</dbReference>
<evidence type="ECO:0000256" key="4">
    <source>
        <dbReference type="ARBA" id="ARBA00022777"/>
    </source>
</evidence>
<dbReference type="Gene3D" id="1.10.1070.11">
    <property type="entry name" value="Phosphatidylinositol 3-/4-kinase, catalytic domain"/>
    <property type="match status" value="1"/>
</dbReference>
<dbReference type="FunFam" id="1.10.1070.11:FF:000005">
    <property type="entry name" value="Phosphatidylinositol 4-kinase, catalytic, alpha"/>
    <property type="match status" value="1"/>
</dbReference>
<keyword evidence="8" id="KW-1185">Reference proteome</keyword>
<reference evidence="8" key="1">
    <citation type="submission" date="2011-08" db="EMBL/GenBank/DDBJ databases">
        <authorList>
            <person name="Rombauts S."/>
        </authorList>
    </citation>
    <scope>NUCLEOTIDE SEQUENCE</scope>
    <source>
        <strain evidence="8">London</strain>
    </source>
</reference>
<dbReference type="GO" id="GO:0046854">
    <property type="term" value="P:phosphatidylinositol phosphate biosynthetic process"/>
    <property type="evidence" value="ECO:0007669"/>
    <property type="project" value="InterPro"/>
</dbReference>